<evidence type="ECO:0000313" key="3">
    <source>
        <dbReference type="Proteomes" id="UP001372338"/>
    </source>
</evidence>
<name>A0AAN9F0L9_CROPI</name>
<reference evidence="2 3" key="1">
    <citation type="submission" date="2024-01" db="EMBL/GenBank/DDBJ databases">
        <title>The genomes of 5 underutilized Papilionoideae crops provide insights into root nodulation and disease resistanc.</title>
        <authorList>
            <person name="Yuan L."/>
        </authorList>
    </citation>
    <scope>NUCLEOTIDE SEQUENCE [LARGE SCALE GENOMIC DNA]</scope>
    <source>
        <strain evidence="2">ZHUSHIDOU_FW_LH</strain>
        <tissue evidence="2">Leaf</tissue>
    </source>
</reference>
<protein>
    <submittedName>
        <fullName evidence="2">Uncharacterized protein</fullName>
    </submittedName>
</protein>
<evidence type="ECO:0000313" key="2">
    <source>
        <dbReference type="EMBL" id="KAK7267192.1"/>
    </source>
</evidence>
<dbReference type="AlphaFoldDB" id="A0AAN9F0L9"/>
<sequence>MTSTSPPFDTMLSPSARRRRSATVFSACSQFSLPFASSSLPDFQEERGQGTAKNKTQRLSGTREETTAAATTRNFPHPIQSFYCALKFRFTIS</sequence>
<dbReference type="Proteomes" id="UP001372338">
    <property type="component" value="Unassembled WGS sequence"/>
</dbReference>
<dbReference type="EMBL" id="JAYWIO010000004">
    <property type="protein sequence ID" value="KAK7267192.1"/>
    <property type="molecule type" value="Genomic_DNA"/>
</dbReference>
<proteinExistence type="predicted"/>
<feature type="compositionally biased region" description="Polar residues" evidence="1">
    <location>
        <begin position="51"/>
        <end position="60"/>
    </location>
</feature>
<comment type="caution">
    <text evidence="2">The sequence shown here is derived from an EMBL/GenBank/DDBJ whole genome shotgun (WGS) entry which is preliminary data.</text>
</comment>
<gene>
    <name evidence="2" type="ORF">RIF29_19857</name>
</gene>
<feature type="region of interest" description="Disordered" evidence="1">
    <location>
        <begin position="39"/>
        <end position="70"/>
    </location>
</feature>
<evidence type="ECO:0000256" key="1">
    <source>
        <dbReference type="SAM" id="MobiDB-lite"/>
    </source>
</evidence>
<keyword evidence="3" id="KW-1185">Reference proteome</keyword>
<organism evidence="2 3">
    <name type="scientific">Crotalaria pallida</name>
    <name type="common">Smooth rattlebox</name>
    <name type="synonym">Crotalaria striata</name>
    <dbReference type="NCBI Taxonomy" id="3830"/>
    <lineage>
        <taxon>Eukaryota</taxon>
        <taxon>Viridiplantae</taxon>
        <taxon>Streptophyta</taxon>
        <taxon>Embryophyta</taxon>
        <taxon>Tracheophyta</taxon>
        <taxon>Spermatophyta</taxon>
        <taxon>Magnoliopsida</taxon>
        <taxon>eudicotyledons</taxon>
        <taxon>Gunneridae</taxon>
        <taxon>Pentapetalae</taxon>
        <taxon>rosids</taxon>
        <taxon>fabids</taxon>
        <taxon>Fabales</taxon>
        <taxon>Fabaceae</taxon>
        <taxon>Papilionoideae</taxon>
        <taxon>50 kb inversion clade</taxon>
        <taxon>genistoids sensu lato</taxon>
        <taxon>core genistoids</taxon>
        <taxon>Crotalarieae</taxon>
        <taxon>Crotalaria</taxon>
    </lineage>
</organism>
<accession>A0AAN9F0L9</accession>